<evidence type="ECO:0000313" key="3">
    <source>
        <dbReference type="Proteomes" id="UP000297245"/>
    </source>
</evidence>
<keyword evidence="3" id="KW-1185">Reference proteome</keyword>
<feature type="transmembrane region" description="Helical" evidence="1">
    <location>
        <begin position="508"/>
        <end position="534"/>
    </location>
</feature>
<dbReference type="Proteomes" id="UP000297245">
    <property type="component" value="Unassembled WGS sequence"/>
</dbReference>
<organism evidence="2 3">
    <name type="scientific">Dendrothele bispora (strain CBS 962.96)</name>
    <dbReference type="NCBI Taxonomy" id="1314807"/>
    <lineage>
        <taxon>Eukaryota</taxon>
        <taxon>Fungi</taxon>
        <taxon>Dikarya</taxon>
        <taxon>Basidiomycota</taxon>
        <taxon>Agaricomycotina</taxon>
        <taxon>Agaricomycetes</taxon>
        <taxon>Agaricomycetidae</taxon>
        <taxon>Agaricales</taxon>
        <taxon>Agaricales incertae sedis</taxon>
        <taxon>Dendrothele</taxon>
    </lineage>
</organism>
<evidence type="ECO:0000313" key="2">
    <source>
        <dbReference type="EMBL" id="THU98981.1"/>
    </source>
</evidence>
<gene>
    <name evidence="2" type="ORF">K435DRAFT_856085</name>
</gene>
<protein>
    <submittedName>
        <fullName evidence="2">Uncharacterized protein</fullName>
    </submittedName>
</protein>
<proteinExistence type="predicted"/>
<sequence>MPESKYCCFCDVFFHGSTVHFFVHIPSVKITVLIDTLTYLRFPSSFPTPNQKRIIQVTASPLPDERAPGSGPSVLVNLAIGSVAGSGFEGRGMGTGSGCSYWGYWECKEDSGLDNTLEFEGYSKRHHFARRSSRWHNLTLSFKSLENPEVRSPHPPASMKSFLRRARKADLEEASPLEPPSRLYKEGRDLPMWIIASLAFSLISGGFCVAFGSLIRGHYLPPTPKFEASYDDLNHNLFLHLPTFGGEAIKLLFNLVFVKPCVFGFSRAHGNATMWQLASETDPQTGHPRLEFNSNPRFLTSSQQFKLGPTGLPANVIMAISLAITYAASQMILLDLQEDDPQPGEPNTVLSHFALSTLGVVILVQAFISIWAIRSTDIKTWNTSPFATAYIMSQEMALCPGKIPLQRRPGRCMRSLYDRYQDSEIGVKPENARASAWQSHPIFRTLTMWIWMLVGSGFYWGIVIIFMVQSGTPGTSRGSDWLPISLSPAASIRIFDLGWDGIAPTVGLVWSLAILVGFQGGIVTTALTCAQTIVDLACDQRMWMEILEGSDPNPHVLKKFSVSSYSYIIEIADPVYHWMFGLAISINANKGVQIRPVPIFWISVVGVLGVAFVTWELKHNPARKILLPATFGHLQTMVDLIDEWHDEMYWGDKSEAGFGHAGTSENQNSVKKIDTSKEYGGQACRICHPLQLESRGVQTSYLGCI</sequence>
<evidence type="ECO:0000256" key="1">
    <source>
        <dbReference type="SAM" id="Phobius"/>
    </source>
</evidence>
<dbReference type="EMBL" id="ML179126">
    <property type="protein sequence ID" value="THU98981.1"/>
    <property type="molecule type" value="Genomic_DNA"/>
</dbReference>
<feature type="transmembrane region" description="Helical" evidence="1">
    <location>
        <begin position="598"/>
        <end position="617"/>
    </location>
</feature>
<name>A0A4S8M9Y5_DENBC</name>
<accession>A0A4S8M9Y5</accession>
<feature type="transmembrane region" description="Helical" evidence="1">
    <location>
        <begin position="448"/>
        <end position="468"/>
    </location>
</feature>
<dbReference type="OrthoDB" id="2688021at2759"/>
<feature type="transmembrane region" description="Helical" evidence="1">
    <location>
        <begin position="312"/>
        <end position="333"/>
    </location>
</feature>
<keyword evidence="1" id="KW-0812">Transmembrane</keyword>
<feature type="transmembrane region" description="Helical" evidence="1">
    <location>
        <begin position="353"/>
        <end position="373"/>
    </location>
</feature>
<dbReference type="AlphaFoldDB" id="A0A4S8M9Y5"/>
<keyword evidence="1" id="KW-1133">Transmembrane helix</keyword>
<keyword evidence="1" id="KW-0472">Membrane</keyword>
<reference evidence="2 3" key="1">
    <citation type="journal article" date="2019" name="Nat. Ecol. Evol.">
        <title>Megaphylogeny resolves global patterns of mushroom evolution.</title>
        <authorList>
            <person name="Varga T."/>
            <person name="Krizsan K."/>
            <person name="Foldi C."/>
            <person name="Dima B."/>
            <person name="Sanchez-Garcia M."/>
            <person name="Sanchez-Ramirez S."/>
            <person name="Szollosi G.J."/>
            <person name="Szarkandi J.G."/>
            <person name="Papp V."/>
            <person name="Albert L."/>
            <person name="Andreopoulos W."/>
            <person name="Angelini C."/>
            <person name="Antonin V."/>
            <person name="Barry K.W."/>
            <person name="Bougher N.L."/>
            <person name="Buchanan P."/>
            <person name="Buyck B."/>
            <person name="Bense V."/>
            <person name="Catcheside P."/>
            <person name="Chovatia M."/>
            <person name="Cooper J."/>
            <person name="Damon W."/>
            <person name="Desjardin D."/>
            <person name="Finy P."/>
            <person name="Geml J."/>
            <person name="Haridas S."/>
            <person name="Hughes K."/>
            <person name="Justo A."/>
            <person name="Karasinski D."/>
            <person name="Kautmanova I."/>
            <person name="Kiss B."/>
            <person name="Kocsube S."/>
            <person name="Kotiranta H."/>
            <person name="LaButti K.M."/>
            <person name="Lechner B.E."/>
            <person name="Liimatainen K."/>
            <person name="Lipzen A."/>
            <person name="Lukacs Z."/>
            <person name="Mihaltcheva S."/>
            <person name="Morgado L.N."/>
            <person name="Niskanen T."/>
            <person name="Noordeloos M.E."/>
            <person name="Ohm R.A."/>
            <person name="Ortiz-Santana B."/>
            <person name="Ovrebo C."/>
            <person name="Racz N."/>
            <person name="Riley R."/>
            <person name="Savchenko A."/>
            <person name="Shiryaev A."/>
            <person name="Soop K."/>
            <person name="Spirin V."/>
            <person name="Szebenyi C."/>
            <person name="Tomsovsky M."/>
            <person name="Tulloss R.E."/>
            <person name="Uehling J."/>
            <person name="Grigoriev I.V."/>
            <person name="Vagvolgyi C."/>
            <person name="Papp T."/>
            <person name="Martin F.M."/>
            <person name="Miettinen O."/>
            <person name="Hibbett D.S."/>
            <person name="Nagy L.G."/>
        </authorList>
    </citation>
    <scope>NUCLEOTIDE SEQUENCE [LARGE SCALE GENOMIC DNA]</scope>
    <source>
        <strain evidence="2 3">CBS 962.96</strain>
    </source>
</reference>
<feature type="transmembrane region" description="Helical" evidence="1">
    <location>
        <begin position="190"/>
        <end position="215"/>
    </location>
</feature>